<protein>
    <submittedName>
        <fullName evidence="3">Alpha/beta hydrolase</fullName>
    </submittedName>
</protein>
<name>A0ABX2T249_9PROT</name>
<proteinExistence type="predicted"/>
<dbReference type="PANTHER" id="PTHR48081:SF33">
    <property type="entry name" value="KYNURENINE FORMAMIDASE"/>
    <property type="match status" value="1"/>
</dbReference>
<dbReference type="SUPFAM" id="SSF53474">
    <property type="entry name" value="alpha/beta-Hydrolases"/>
    <property type="match status" value="1"/>
</dbReference>
<dbReference type="InterPro" id="IPR050300">
    <property type="entry name" value="GDXG_lipolytic_enzyme"/>
</dbReference>
<feature type="domain" description="BD-FAE-like" evidence="2">
    <location>
        <begin position="74"/>
        <end position="169"/>
    </location>
</feature>
<dbReference type="Pfam" id="PF20434">
    <property type="entry name" value="BD-FAE"/>
    <property type="match status" value="1"/>
</dbReference>
<dbReference type="InterPro" id="IPR029058">
    <property type="entry name" value="AB_hydrolase_fold"/>
</dbReference>
<dbReference type="Proteomes" id="UP000584642">
    <property type="component" value="Unassembled WGS sequence"/>
</dbReference>
<dbReference type="Gene3D" id="3.40.50.1820">
    <property type="entry name" value="alpha/beta hydrolase"/>
    <property type="match status" value="1"/>
</dbReference>
<accession>A0ABX2T249</accession>
<evidence type="ECO:0000313" key="3">
    <source>
        <dbReference type="EMBL" id="NYZ18328.1"/>
    </source>
</evidence>
<evidence type="ECO:0000313" key="4">
    <source>
        <dbReference type="Proteomes" id="UP000584642"/>
    </source>
</evidence>
<organism evidence="3 4">
    <name type="scientific">Azospirillum oleiclasticum</name>
    <dbReference type="NCBI Taxonomy" id="2735135"/>
    <lineage>
        <taxon>Bacteria</taxon>
        <taxon>Pseudomonadati</taxon>
        <taxon>Pseudomonadota</taxon>
        <taxon>Alphaproteobacteria</taxon>
        <taxon>Rhodospirillales</taxon>
        <taxon>Azospirillaceae</taxon>
        <taxon>Azospirillum</taxon>
    </lineage>
</organism>
<dbReference type="GO" id="GO:0016787">
    <property type="term" value="F:hydrolase activity"/>
    <property type="evidence" value="ECO:0007669"/>
    <property type="project" value="UniProtKB-KW"/>
</dbReference>
<sequence>MVFDGAAPADMLPIDEATERQFNLRLRHPERLSVYADHSRRSAAFRDACPGALLNRPYGPGARAVMDVFPAGQGAPILVFIHGGYWRTLDKDIFSFIAAAYVAAGVTVVMPNYDLAPKATLGAITAQVQGMLSRLVEDAPAFGADPGRIVLSGHSAGGHLAAMAALTGPTDVVRGLAPVSGLFALEPLLRTTVNRDVRMSAEDARSLSPLWLLDRLPEPPSFPLSLLVGGDETDGFKQQSRDFRDAWTARGGAAAITHAPGTTHFTVLDALADPASPTFAAILSMLGRT</sequence>
<comment type="caution">
    <text evidence="3">The sequence shown here is derived from an EMBL/GenBank/DDBJ whole genome shotgun (WGS) entry which is preliminary data.</text>
</comment>
<dbReference type="InterPro" id="IPR049492">
    <property type="entry name" value="BD-FAE-like_dom"/>
</dbReference>
<evidence type="ECO:0000259" key="2">
    <source>
        <dbReference type="Pfam" id="PF20434"/>
    </source>
</evidence>
<dbReference type="EMBL" id="JABFDB010000001">
    <property type="protein sequence ID" value="NYZ18328.1"/>
    <property type="molecule type" value="Genomic_DNA"/>
</dbReference>
<evidence type="ECO:0000256" key="1">
    <source>
        <dbReference type="ARBA" id="ARBA00022801"/>
    </source>
</evidence>
<keyword evidence="1 3" id="KW-0378">Hydrolase</keyword>
<keyword evidence="4" id="KW-1185">Reference proteome</keyword>
<gene>
    <name evidence="3" type="ORF">HND93_01285</name>
</gene>
<dbReference type="PANTHER" id="PTHR48081">
    <property type="entry name" value="AB HYDROLASE SUPERFAMILY PROTEIN C4A8.06C"/>
    <property type="match status" value="1"/>
</dbReference>
<reference evidence="3 4" key="1">
    <citation type="submission" date="2020-05" db="EMBL/GenBank/DDBJ databases">
        <title>Azospirillum oleiclasticum sp. nov, a nitrogen-fixing and heavy crude oil-emulsifying bacterium isolated from the crude oil of Yumen Oilfield.</title>
        <authorList>
            <person name="Wu D."/>
            <person name="Cai M."/>
            <person name="Zhang X."/>
        </authorList>
    </citation>
    <scope>NUCLEOTIDE SEQUENCE [LARGE SCALE GENOMIC DNA]</scope>
    <source>
        <strain evidence="3 4">ROY-1-1-2</strain>
    </source>
</reference>